<dbReference type="EMBL" id="WJXZ01000014">
    <property type="protein sequence ID" value="MRS64009.1"/>
    <property type="molecule type" value="Genomic_DNA"/>
</dbReference>
<dbReference type="InterPro" id="IPR011008">
    <property type="entry name" value="Dimeric_a/b-barrel"/>
</dbReference>
<evidence type="ECO:0008006" key="3">
    <source>
        <dbReference type="Google" id="ProtNLM"/>
    </source>
</evidence>
<dbReference type="Gene3D" id="3.30.70.100">
    <property type="match status" value="1"/>
</dbReference>
<dbReference type="SUPFAM" id="SSF54909">
    <property type="entry name" value="Dimeric alpha+beta barrel"/>
    <property type="match status" value="1"/>
</dbReference>
<dbReference type="Proteomes" id="UP000441754">
    <property type="component" value="Unassembled WGS sequence"/>
</dbReference>
<gene>
    <name evidence="1" type="ORF">GJJ30_22115</name>
</gene>
<proteinExistence type="predicted"/>
<dbReference type="OrthoDB" id="960864at2"/>
<organism evidence="1 2">
    <name type="scientific">Larkinella terrae</name>
    <dbReference type="NCBI Taxonomy" id="2025311"/>
    <lineage>
        <taxon>Bacteria</taxon>
        <taxon>Pseudomonadati</taxon>
        <taxon>Bacteroidota</taxon>
        <taxon>Cytophagia</taxon>
        <taxon>Cytophagales</taxon>
        <taxon>Spirosomataceae</taxon>
        <taxon>Larkinella</taxon>
    </lineage>
</organism>
<accession>A0A7K0EQE0</accession>
<dbReference type="AlphaFoldDB" id="A0A7K0EQE0"/>
<evidence type="ECO:0000313" key="1">
    <source>
        <dbReference type="EMBL" id="MRS64009.1"/>
    </source>
</evidence>
<keyword evidence="2" id="KW-1185">Reference proteome</keyword>
<protein>
    <recommendedName>
        <fullName evidence="3">ABM domain-containing protein</fullName>
    </recommendedName>
</protein>
<evidence type="ECO:0000313" key="2">
    <source>
        <dbReference type="Proteomes" id="UP000441754"/>
    </source>
</evidence>
<comment type="caution">
    <text evidence="1">The sequence shown here is derived from an EMBL/GenBank/DDBJ whole genome shotgun (WGS) entry which is preliminary data.</text>
</comment>
<sequence>MYARTLEGGLRAEAHSDATTYFRLSIGPALRQQPGFLHGQLLANSVTNQCLLLTVWETQADRQAADASRSLQTLLGHLQHYCSQPLVSTDYQLNAQVS</sequence>
<name>A0A7K0EQE0_9BACT</name>
<dbReference type="RefSeq" id="WP_154177382.1">
    <property type="nucleotide sequence ID" value="NZ_WJXZ01000014.1"/>
</dbReference>
<reference evidence="1 2" key="1">
    <citation type="journal article" date="2018" name="Antonie Van Leeuwenhoek">
        <title>Larkinella terrae sp. nov., isolated from soil on Jeju Island, South Korea.</title>
        <authorList>
            <person name="Ten L.N."/>
            <person name="Jeon J."/>
            <person name="Park S.J."/>
            <person name="Park S."/>
            <person name="Lee S.Y."/>
            <person name="Kim M.K."/>
            <person name="Jung H.Y."/>
        </authorList>
    </citation>
    <scope>NUCLEOTIDE SEQUENCE [LARGE SCALE GENOMIC DNA]</scope>
    <source>
        <strain evidence="1 2">KCTC 52001</strain>
    </source>
</reference>